<dbReference type="AlphaFoldDB" id="A0A8X6N2R2"/>
<dbReference type="Proteomes" id="UP000887013">
    <property type="component" value="Unassembled WGS sequence"/>
</dbReference>
<feature type="compositionally biased region" description="Basic and acidic residues" evidence="1">
    <location>
        <begin position="32"/>
        <end position="46"/>
    </location>
</feature>
<feature type="region of interest" description="Disordered" evidence="1">
    <location>
        <begin position="1"/>
        <end position="51"/>
    </location>
</feature>
<evidence type="ECO:0000313" key="3">
    <source>
        <dbReference type="Proteomes" id="UP000887013"/>
    </source>
</evidence>
<comment type="caution">
    <text evidence="2">The sequence shown here is derived from an EMBL/GenBank/DDBJ whole genome shotgun (WGS) entry which is preliminary data.</text>
</comment>
<protein>
    <submittedName>
        <fullName evidence="2">Uncharacterized protein</fullName>
    </submittedName>
</protein>
<proteinExistence type="predicted"/>
<dbReference type="EMBL" id="BMAW01099495">
    <property type="protein sequence ID" value="GFS90345.1"/>
    <property type="molecule type" value="Genomic_DNA"/>
</dbReference>
<organism evidence="2 3">
    <name type="scientific">Nephila pilipes</name>
    <name type="common">Giant wood spider</name>
    <name type="synonym">Nephila maculata</name>
    <dbReference type="NCBI Taxonomy" id="299642"/>
    <lineage>
        <taxon>Eukaryota</taxon>
        <taxon>Metazoa</taxon>
        <taxon>Ecdysozoa</taxon>
        <taxon>Arthropoda</taxon>
        <taxon>Chelicerata</taxon>
        <taxon>Arachnida</taxon>
        <taxon>Araneae</taxon>
        <taxon>Araneomorphae</taxon>
        <taxon>Entelegynae</taxon>
        <taxon>Araneoidea</taxon>
        <taxon>Nephilidae</taxon>
        <taxon>Nephila</taxon>
    </lineage>
</organism>
<evidence type="ECO:0000313" key="2">
    <source>
        <dbReference type="EMBL" id="GFS90345.1"/>
    </source>
</evidence>
<gene>
    <name evidence="2" type="ORF">NPIL_209471</name>
</gene>
<sequence>MSHHFNSNRTHITINTEVQTDYHQTETSTRTENVKETNRTETKCKQENSPSPAAIEIKTITKEREIGENNYQENTEIFAENLTNSNNTKVPFLRDSNRNEEDYYFTLSSLSVKSSSSNSGKPVQKKKESIWKKTKKFFKKIKTSKSQKHDRSK</sequence>
<name>A0A8X6N2R2_NEPPI</name>
<keyword evidence="3" id="KW-1185">Reference proteome</keyword>
<reference evidence="2" key="1">
    <citation type="submission" date="2020-08" db="EMBL/GenBank/DDBJ databases">
        <title>Multicomponent nature underlies the extraordinary mechanical properties of spider dragline silk.</title>
        <authorList>
            <person name="Kono N."/>
            <person name="Nakamura H."/>
            <person name="Mori M."/>
            <person name="Yoshida Y."/>
            <person name="Ohtoshi R."/>
            <person name="Malay A.D."/>
            <person name="Moran D.A.P."/>
            <person name="Tomita M."/>
            <person name="Numata K."/>
            <person name="Arakawa K."/>
        </authorList>
    </citation>
    <scope>NUCLEOTIDE SEQUENCE</scope>
</reference>
<feature type="compositionally biased region" description="Polar residues" evidence="1">
    <location>
        <begin position="1"/>
        <end position="31"/>
    </location>
</feature>
<evidence type="ECO:0000256" key="1">
    <source>
        <dbReference type="SAM" id="MobiDB-lite"/>
    </source>
</evidence>
<feature type="region of interest" description="Disordered" evidence="1">
    <location>
        <begin position="111"/>
        <end position="131"/>
    </location>
</feature>
<accession>A0A8X6N2R2</accession>